<keyword evidence="1" id="KW-0479">Metal-binding</keyword>
<dbReference type="GO" id="GO:0008725">
    <property type="term" value="F:DNA-3-methyladenine glycosylase activity"/>
    <property type="evidence" value="ECO:0007669"/>
    <property type="project" value="InterPro"/>
</dbReference>
<evidence type="ECO:0000313" key="4">
    <source>
        <dbReference type="Proteomes" id="UP000029482"/>
    </source>
</evidence>
<gene>
    <name evidence="3" type="ORF">SGLAU_22035</name>
</gene>
<dbReference type="KEGG" id="sgu:SGLAU_22035"/>
<dbReference type="EMBL" id="CP009438">
    <property type="protein sequence ID" value="AIS00359.1"/>
    <property type="molecule type" value="Genomic_DNA"/>
</dbReference>
<dbReference type="InterPro" id="IPR004597">
    <property type="entry name" value="Tag"/>
</dbReference>
<dbReference type="GO" id="GO:0046872">
    <property type="term" value="F:metal ion binding"/>
    <property type="evidence" value="ECO:0007669"/>
    <property type="project" value="UniProtKB-KW"/>
</dbReference>
<dbReference type="Pfam" id="PF03352">
    <property type="entry name" value="Adenine_glyco"/>
    <property type="match status" value="1"/>
</dbReference>
<dbReference type="PANTHER" id="PTHR30037:SF4">
    <property type="entry name" value="DNA-3-METHYLADENINE GLYCOSYLASE I"/>
    <property type="match status" value="1"/>
</dbReference>
<dbReference type="eggNOG" id="COG2818">
    <property type="taxonomic scope" value="Bacteria"/>
</dbReference>
<dbReference type="HOGENOM" id="CLU_083758_0_0_11"/>
<dbReference type="Proteomes" id="UP000029482">
    <property type="component" value="Chromosome"/>
</dbReference>
<feature type="region of interest" description="Disordered" evidence="2">
    <location>
        <begin position="1"/>
        <end position="52"/>
    </location>
</feature>
<dbReference type="NCBIfam" id="TIGR00624">
    <property type="entry name" value="tag"/>
    <property type="match status" value="1"/>
</dbReference>
<dbReference type="Gene3D" id="1.10.340.30">
    <property type="entry name" value="Hypothetical protein, domain 2"/>
    <property type="match status" value="1"/>
</dbReference>
<dbReference type="AlphaFoldDB" id="A0A089XAV6"/>
<name>A0A089XAV6_STRGA</name>
<dbReference type="SUPFAM" id="SSF48150">
    <property type="entry name" value="DNA-glycosylase"/>
    <property type="match status" value="1"/>
</dbReference>
<feature type="compositionally biased region" description="Low complexity" evidence="2">
    <location>
        <begin position="23"/>
        <end position="40"/>
    </location>
</feature>
<dbReference type="InterPro" id="IPR005019">
    <property type="entry name" value="Adenine_glyco"/>
</dbReference>
<keyword evidence="1" id="KW-0862">Zinc</keyword>
<dbReference type="STRING" id="1907.SGLAU_22035"/>
<reference evidence="4" key="1">
    <citation type="journal article" date="2015" name="J. Biotechnol.">
        <title>Complete genome sequence of the actinobacterium Streptomyces glaucescens GLA.O (DSM 40922) consisting of a linear chromosome and one linear plasmid.</title>
        <authorList>
            <person name="Ortseifen V."/>
            <person name="Winkler A."/>
            <person name="Albersmeier A."/>
            <person name="Wendler S."/>
            <person name="Puhler A."/>
            <person name="Kalinowski J."/>
            <person name="Ruckert C."/>
        </authorList>
    </citation>
    <scope>NUCLEOTIDE SEQUENCE [LARGE SCALE GENOMIC DNA]</scope>
    <source>
        <strain evidence="4">DSM 40922 / GLA O</strain>
    </source>
</reference>
<dbReference type="InterPro" id="IPR052891">
    <property type="entry name" value="DNA-3mA_glycosylase"/>
</dbReference>
<evidence type="ECO:0000256" key="2">
    <source>
        <dbReference type="SAM" id="MobiDB-lite"/>
    </source>
</evidence>
<evidence type="ECO:0000313" key="3">
    <source>
        <dbReference type="EMBL" id="AIS00359.1"/>
    </source>
</evidence>
<dbReference type="PANTHER" id="PTHR30037">
    <property type="entry name" value="DNA-3-METHYLADENINE GLYCOSYLASE 1"/>
    <property type="match status" value="1"/>
</dbReference>
<feature type="binding site" evidence="1">
    <location>
        <position position="66"/>
    </location>
    <ligand>
        <name>Zn(2+)</name>
        <dbReference type="ChEBI" id="CHEBI:29105"/>
    </ligand>
</feature>
<feature type="binding site" evidence="1">
    <location>
        <position position="222"/>
    </location>
    <ligand>
        <name>Zn(2+)</name>
        <dbReference type="ChEBI" id="CHEBI:29105"/>
    </ligand>
</feature>
<dbReference type="InterPro" id="IPR011257">
    <property type="entry name" value="DNA_glycosylase"/>
</dbReference>
<proteinExistence type="predicted"/>
<protein>
    <submittedName>
        <fullName evidence="3">DNA-3-methyladenine glycosylase I</fullName>
    </submittedName>
</protein>
<accession>A0A089XAV6</accession>
<evidence type="ECO:0000256" key="1">
    <source>
        <dbReference type="PIRSR" id="PIRSR604597-1"/>
    </source>
</evidence>
<dbReference type="GO" id="GO:0006284">
    <property type="term" value="P:base-excision repair"/>
    <property type="evidence" value="ECO:0007669"/>
    <property type="project" value="InterPro"/>
</dbReference>
<feature type="binding site" evidence="1">
    <location>
        <position position="226"/>
    </location>
    <ligand>
        <name>Zn(2+)</name>
        <dbReference type="ChEBI" id="CHEBI:29105"/>
    </ligand>
</feature>
<keyword evidence="4" id="KW-1185">Reference proteome</keyword>
<sequence length="232" mass="24528">MSDATTPVTGTDAPGTGPDAPVAGQDAPATGQGAPQAAPDRGPLPGPDGAPRCPWALSAPDYLAYHDQEWGRPVHGDDALFERLCLEAFQSGLSWITILRRRPGFRTAFAGFRIAEVARFTDADRERLLADPGIIRNRAKIDATLANARVLAGWAPGELDELIWSYAPDPAGRPVPKVLADVPAITPESTALSKALKKRGLRFVGPTTAYALMQACGLVDDHLAACAARRAS</sequence>
<feature type="binding site" evidence="1">
    <location>
        <position position="53"/>
    </location>
    <ligand>
        <name>Zn(2+)</name>
        <dbReference type="ChEBI" id="CHEBI:29105"/>
    </ligand>
</feature>
<organism evidence="3 4">
    <name type="scientific">Streptomyces glaucescens</name>
    <dbReference type="NCBI Taxonomy" id="1907"/>
    <lineage>
        <taxon>Bacteria</taxon>
        <taxon>Bacillati</taxon>
        <taxon>Actinomycetota</taxon>
        <taxon>Actinomycetes</taxon>
        <taxon>Kitasatosporales</taxon>
        <taxon>Streptomycetaceae</taxon>
        <taxon>Streptomyces</taxon>
    </lineage>
</organism>